<evidence type="ECO:0000313" key="3">
    <source>
        <dbReference type="Proteomes" id="UP000019804"/>
    </source>
</evidence>
<evidence type="ECO:0000313" key="2">
    <source>
        <dbReference type="EMBL" id="EYE99472.1"/>
    </source>
</evidence>
<sequence length="511" mass="55912">MLKLSQLLDAKRRDSSEAAAAAAADPSAISSRRSIQSPGITDSSTPVSPAVSLFSSKGHARVSSSASSLVPSPGHGNSIESATRDYGLTGVKEEPCTGEARDLEQEYFQHFDQGLSVENPYFSAVDYFGCYDLTDAGMDIPHSPKKRRPDSTTSTKGLSRISSRVSTISGRWRPRQSEDVDRDAPYPDDWRSRTSSAASSALVNPTGCPVARIDSTIIPPSPARTIFEERISESGIRPIDTDSANRHFLEEEGDSTHQASTPLLPPFMGDDPMAAAVAGVTSPLESPTVADISDDVLNLDNCASATIPASWKPSITIPSPPLSSQPSMTSFHNRPSASTMRSVSDGPSPLYISDPNDEWANKLGHANFTIYPAPYMPDSCTMDSFCQLREDWDLAQCNFTKHLVRTGEHYGVTSNIYKLTEAKWDATNREWKRHHEAMHSQLEEIHGPTLSLTESHFGPCDQVKIPRLHDDKFPELGDGEIVGPMKTLPCQPRPSLKRNFFKFFQDLIGRS</sequence>
<gene>
    <name evidence="2" type="ORF">EURHEDRAFT_373410</name>
</gene>
<feature type="region of interest" description="Disordered" evidence="1">
    <location>
        <begin position="64"/>
        <end position="90"/>
    </location>
</feature>
<feature type="compositionally biased region" description="Polar residues" evidence="1">
    <location>
        <begin position="151"/>
        <end position="169"/>
    </location>
</feature>
<dbReference type="AlphaFoldDB" id="A0A017SR79"/>
<feature type="compositionally biased region" description="Basic and acidic residues" evidence="1">
    <location>
        <begin position="175"/>
        <end position="192"/>
    </location>
</feature>
<feature type="compositionally biased region" description="Low complexity" evidence="1">
    <location>
        <begin position="64"/>
        <end position="75"/>
    </location>
</feature>
<keyword evidence="3" id="KW-1185">Reference proteome</keyword>
<feature type="compositionally biased region" description="Low complexity" evidence="1">
    <location>
        <begin position="17"/>
        <end position="34"/>
    </location>
</feature>
<protein>
    <recommendedName>
        <fullName evidence="4">Only prolin and serin are matching in the corresponding protein</fullName>
    </recommendedName>
</protein>
<organism evidence="2 3">
    <name type="scientific">Aspergillus ruber (strain CBS 135680)</name>
    <dbReference type="NCBI Taxonomy" id="1388766"/>
    <lineage>
        <taxon>Eukaryota</taxon>
        <taxon>Fungi</taxon>
        <taxon>Dikarya</taxon>
        <taxon>Ascomycota</taxon>
        <taxon>Pezizomycotina</taxon>
        <taxon>Eurotiomycetes</taxon>
        <taxon>Eurotiomycetidae</taxon>
        <taxon>Eurotiales</taxon>
        <taxon>Aspergillaceae</taxon>
        <taxon>Aspergillus</taxon>
        <taxon>Aspergillus subgen. Aspergillus</taxon>
    </lineage>
</organism>
<feature type="region of interest" description="Disordered" evidence="1">
    <location>
        <begin position="139"/>
        <end position="204"/>
    </location>
</feature>
<proteinExistence type="predicted"/>
<dbReference type="Proteomes" id="UP000019804">
    <property type="component" value="Unassembled WGS sequence"/>
</dbReference>
<dbReference type="EMBL" id="KK088411">
    <property type="protein sequence ID" value="EYE99472.1"/>
    <property type="molecule type" value="Genomic_DNA"/>
</dbReference>
<dbReference type="RefSeq" id="XP_040643160.1">
    <property type="nucleotide sequence ID" value="XM_040778530.1"/>
</dbReference>
<dbReference type="GeneID" id="63693654"/>
<feature type="region of interest" description="Disordered" evidence="1">
    <location>
        <begin position="1"/>
        <end position="49"/>
    </location>
</feature>
<name>A0A017SR79_ASPRC</name>
<dbReference type="OrthoDB" id="3882058at2759"/>
<dbReference type="HOGENOM" id="CLU_020684_0_0_1"/>
<dbReference type="STRING" id="1388766.A0A017SR79"/>
<feature type="compositionally biased region" description="Polar residues" evidence="1">
    <location>
        <begin position="35"/>
        <end position="47"/>
    </location>
</feature>
<accession>A0A017SR79</accession>
<feature type="region of interest" description="Disordered" evidence="1">
    <location>
        <begin position="314"/>
        <end position="348"/>
    </location>
</feature>
<evidence type="ECO:0000256" key="1">
    <source>
        <dbReference type="SAM" id="MobiDB-lite"/>
    </source>
</evidence>
<reference evidence="3" key="1">
    <citation type="journal article" date="2014" name="Nat. Commun.">
        <title>Genomic adaptations of the halophilic Dead Sea filamentous fungus Eurotium rubrum.</title>
        <authorList>
            <person name="Kis-Papo T."/>
            <person name="Weig A.R."/>
            <person name="Riley R."/>
            <person name="Persoh D."/>
            <person name="Salamov A."/>
            <person name="Sun H."/>
            <person name="Lipzen A."/>
            <person name="Wasser S.P."/>
            <person name="Rambold G."/>
            <person name="Grigoriev I.V."/>
            <person name="Nevo E."/>
        </authorList>
    </citation>
    <scope>NUCLEOTIDE SEQUENCE [LARGE SCALE GENOMIC DNA]</scope>
    <source>
        <strain evidence="3">CBS 135680</strain>
    </source>
</reference>
<feature type="compositionally biased region" description="Polar residues" evidence="1">
    <location>
        <begin position="331"/>
        <end position="342"/>
    </location>
</feature>
<evidence type="ECO:0008006" key="4">
    <source>
        <dbReference type="Google" id="ProtNLM"/>
    </source>
</evidence>